<comment type="caution">
    <text evidence="1">The sequence shown here is derived from an EMBL/GenBank/DDBJ whole genome shotgun (WGS) entry which is preliminary data.</text>
</comment>
<organism evidence="1 2">
    <name type="scientific">Flaviaesturariibacter aridisoli</name>
    <dbReference type="NCBI Taxonomy" id="2545761"/>
    <lineage>
        <taxon>Bacteria</taxon>
        <taxon>Pseudomonadati</taxon>
        <taxon>Bacteroidota</taxon>
        <taxon>Chitinophagia</taxon>
        <taxon>Chitinophagales</taxon>
        <taxon>Chitinophagaceae</taxon>
        <taxon>Flaviaestuariibacter</taxon>
    </lineage>
</organism>
<evidence type="ECO:0000313" key="1">
    <source>
        <dbReference type="EMBL" id="TCZ74967.1"/>
    </source>
</evidence>
<dbReference type="Proteomes" id="UP000295164">
    <property type="component" value="Unassembled WGS sequence"/>
</dbReference>
<accession>A0A4R4E7A8</accession>
<gene>
    <name evidence="1" type="ORF">E0486_01275</name>
</gene>
<dbReference type="EMBL" id="SKFH01000001">
    <property type="protein sequence ID" value="TCZ74967.1"/>
    <property type="molecule type" value="Genomic_DNA"/>
</dbReference>
<dbReference type="AlphaFoldDB" id="A0A4R4E7A8"/>
<name>A0A4R4E7A8_9BACT</name>
<sequence>MHPPEFTLIDSQQGISRVTRLVNNRVEWGLLDSQGRELLPTDYDYIAQPMRNDLFAVFAGNFTWDEYDEATFELFHELIDDRKSWNGDYYEATLGEGHWGLVNERNEAVLPIRYNALYFYSDTIVVVNEGGSRIIKWHCGDEKAEKWSVVGGTWKALTLQGATLAEMSSNEQQFDFHTRLNNLQRWDPKYKSQVISAYFQ</sequence>
<dbReference type="Pfam" id="PF14903">
    <property type="entry name" value="WG_beta_rep"/>
    <property type="match status" value="2"/>
</dbReference>
<reference evidence="1 2" key="1">
    <citation type="submission" date="2019-03" db="EMBL/GenBank/DDBJ databases">
        <authorList>
            <person name="Kim M.K.M."/>
        </authorList>
    </citation>
    <scope>NUCLEOTIDE SEQUENCE [LARGE SCALE GENOMIC DNA]</scope>
    <source>
        <strain evidence="1 2">17J68-15</strain>
    </source>
</reference>
<protein>
    <submittedName>
        <fullName evidence="1">WG repeat-containing protein</fullName>
    </submittedName>
</protein>
<dbReference type="RefSeq" id="WP_131850322.1">
    <property type="nucleotide sequence ID" value="NZ_SKFH01000001.1"/>
</dbReference>
<proteinExistence type="predicted"/>
<dbReference type="OrthoDB" id="2485468at2"/>
<keyword evidence="2" id="KW-1185">Reference proteome</keyword>
<evidence type="ECO:0000313" key="2">
    <source>
        <dbReference type="Proteomes" id="UP000295164"/>
    </source>
</evidence>
<dbReference type="InterPro" id="IPR032774">
    <property type="entry name" value="WG_beta_rep"/>
</dbReference>